<dbReference type="KEGG" id="adin:H7849_16990"/>
<name>A0A7G8BE34_9BACT</name>
<dbReference type="Proteomes" id="UP000515312">
    <property type="component" value="Chromosome"/>
</dbReference>
<protein>
    <submittedName>
        <fullName evidence="2">Uncharacterized protein</fullName>
    </submittedName>
</protein>
<organism evidence="2 3">
    <name type="scientific">Alloacidobacterium dinghuense</name>
    <dbReference type="NCBI Taxonomy" id="2763107"/>
    <lineage>
        <taxon>Bacteria</taxon>
        <taxon>Pseudomonadati</taxon>
        <taxon>Acidobacteriota</taxon>
        <taxon>Terriglobia</taxon>
        <taxon>Terriglobales</taxon>
        <taxon>Acidobacteriaceae</taxon>
        <taxon>Alloacidobacterium</taxon>
    </lineage>
</organism>
<evidence type="ECO:0000313" key="3">
    <source>
        <dbReference type="Proteomes" id="UP000515312"/>
    </source>
</evidence>
<sequence>MLKIATAICMLVVLVESVPVFAAKHEIDQASVKADGGFPFKIVANASAVQAEDDPPCVLENNGIRP</sequence>
<dbReference type="AlphaFoldDB" id="A0A7G8BE34"/>
<gene>
    <name evidence="2" type="ORF">H7849_16990</name>
</gene>
<feature type="chain" id="PRO_5028973899" evidence="1">
    <location>
        <begin position="23"/>
        <end position="66"/>
    </location>
</feature>
<feature type="signal peptide" evidence="1">
    <location>
        <begin position="1"/>
        <end position="22"/>
    </location>
</feature>
<keyword evidence="1" id="KW-0732">Signal</keyword>
<proteinExistence type="predicted"/>
<dbReference type="RefSeq" id="WP_186740928.1">
    <property type="nucleotide sequence ID" value="NZ_CP060394.1"/>
</dbReference>
<reference evidence="2 3" key="1">
    <citation type="submission" date="2020-08" db="EMBL/GenBank/DDBJ databases">
        <title>Edaphobacter telluris sp. nov. and Acidobacterium dinghuensis sp. nov., two acidobacteria isolated from forest soil.</title>
        <authorList>
            <person name="Fu J."/>
            <person name="Qiu L."/>
        </authorList>
    </citation>
    <scope>NUCLEOTIDE SEQUENCE [LARGE SCALE GENOMIC DNA]</scope>
    <source>
        <strain evidence="2">4Y35</strain>
    </source>
</reference>
<keyword evidence="3" id="KW-1185">Reference proteome</keyword>
<dbReference type="EMBL" id="CP060394">
    <property type="protein sequence ID" value="QNI30804.1"/>
    <property type="molecule type" value="Genomic_DNA"/>
</dbReference>
<accession>A0A7G8BE34</accession>
<evidence type="ECO:0000256" key="1">
    <source>
        <dbReference type="SAM" id="SignalP"/>
    </source>
</evidence>
<evidence type="ECO:0000313" key="2">
    <source>
        <dbReference type="EMBL" id="QNI30804.1"/>
    </source>
</evidence>